<feature type="region of interest" description="Disordered" evidence="1">
    <location>
        <begin position="1"/>
        <end position="35"/>
    </location>
</feature>
<evidence type="ECO:0000313" key="3">
    <source>
        <dbReference type="EMBL" id="WIA19184.1"/>
    </source>
</evidence>
<name>A0ABY8UCU6_TETOB</name>
<keyword evidence="4" id="KW-1185">Reference proteome</keyword>
<dbReference type="EMBL" id="CP126217">
    <property type="protein sequence ID" value="WIA19184.1"/>
    <property type="molecule type" value="Genomic_DNA"/>
</dbReference>
<feature type="region of interest" description="Disordered" evidence="1">
    <location>
        <begin position="492"/>
        <end position="564"/>
    </location>
</feature>
<dbReference type="InterPro" id="IPR022035">
    <property type="entry name" value="PCIF1_WW"/>
</dbReference>
<organism evidence="3 4">
    <name type="scientific">Tetradesmus obliquus</name>
    <name type="common">Green alga</name>
    <name type="synonym">Acutodesmus obliquus</name>
    <dbReference type="NCBI Taxonomy" id="3088"/>
    <lineage>
        <taxon>Eukaryota</taxon>
        <taxon>Viridiplantae</taxon>
        <taxon>Chlorophyta</taxon>
        <taxon>core chlorophytes</taxon>
        <taxon>Chlorophyceae</taxon>
        <taxon>CS clade</taxon>
        <taxon>Sphaeropleales</taxon>
        <taxon>Scenedesmaceae</taxon>
        <taxon>Tetradesmus</taxon>
    </lineage>
</organism>
<feature type="compositionally biased region" description="Basic residues" evidence="1">
    <location>
        <begin position="517"/>
        <end position="527"/>
    </location>
</feature>
<sequence>MARKKNSESAATEQKHAHEHTNVQPTGLGKQIVSTPGRLAKGPLQELCQSQPAPKWAPRAVPHSACPTSPAAAVELELLRAAALDSLRHKLASLCAKAGLRNVPMLAFERWRFAAKWAEDEPQLALGMPHSLDLTCGKSFVKVSRASYGKLARLYRTHWLSAAGQPAAAADCTVGLPMDEAAAALQAMQAAASAGNDADAEATGSDDEEEEDEAAAAAAAGGGAHHVVLCAEAKIAELEQQQQQQQQQGEGNTERTALHQRLFALLLRYKSIQGHGFQAAAGPPVFELLRQKLAVGFECFASPLNAHFNKFGSAFPDVDGPFGSAGSFFRMQLKHGSYEANPPFVPALLTATAQHVLALLQQAEAAGGALSFCVLVPGWTEVAGWGLMNSSSFLQRSLVVAAADHGYCDGASHQRCDLYRQSPYDSAILFLQTTAAAAKWPVHDGLLQQLQAAMASCCPSEAAAERQRKQRGLFDLEWRGLGTPVLKYEVDAEGEGSRDNQQQQQQQQQQGPAVAKQQKKRKKKRKSTTGPPEQQQQQQQGQTVQKQSSEQQDRPKKKQKKKQK</sequence>
<dbReference type="PANTHER" id="PTHR21727:SF0">
    <property type="entry name" value="MRNA (2'-O-METHYLADENOSINE-N(6)-)-METHYLTRANSFERASE"/>
    <property type="match status" value="1"/>
</dbReference>
<feature type="domain" description="PCIF1 WW" evidence="2">
    <location>
        <begin position="247"/>
        <end position="410"/>
    </location>
</feature>
<evidence type="ECO:0000259" key="2">
    <source>
        <dbReference type="Pfam" id="PF12237"/>
    </source>
</evidence>
<evidence type="ECO:0000313" key="4">
    <source>
        <dbReference type="Proteomes" id="UP001244341"/>
    </source>
</evidence>
<gene>
    <name evidence="3" type="ORF">OEZ85_003829</name>
</gene>
<proteinExistence type="predicted"/>
<dbReference type="InterPro" id="IPR039881">
    <property type="entry name" value="PCIF1-like"/>
</dbReference>
<dbReference type="Proteomes" id="UP001244341">
    <property type="component" value="Chromosome 10b"/>
</dbReference>
<accession>A0ABY8UCU6</accession>
<feature type="compositionally biased region" description="Low complexity" evidence="1">
    <location>
        <begin position="529"/>
        <end position="550"/>
    </location>
</feature>
<feature type="compositionally biased region" description="Low complexity" evidence="1">
    <location>
        <begin position="501"/>
        <end position="510"/>
    </location>
</feature>
<reference evidence="3 4" key="1">
    <citation type="submission" date="2023-05" db="EMBL/GenBank/DDBJ databases">
        <title>A 100% complete, gapless, phased diploid assembly of the Scenedesmus obliquus UTEX 3031 genome.</title>
        <authorList>
            <person name="Biondi T.C."/>
            <person name="Hanschen E.R."/>
            <person name="Kwon T."/>
            <person name="Eng W."/>
            <person name="Kruse C.P.S."/>
            <person name="Koehler S.I."/>
            <person name="Kunde Y."/>
            <person name="Gleasner C.D."/>
            <person name="You Mak K.T."/>
            <person name="Polle J."/>
            <person name="Hovde B.T."/>
            <person name="Starkenburg S.R."/>
        </authorList>
    </citation>
    <scope>NUCLEOTIDE SEQUENCE [LARGE SCALE GENOMIC DNA]</scope>
    <source>
        <strain evidence="3 4">DOE0152z</strain>
    </source>
</reference>
<dbReference type="Pfam" id="PF12237">
    <property type="entry name" value="PCIF1_WW"/>
    <property type="match status" value="1"/>
</dbReference>
<feature type="region of interest" description="Disordered" evidence="1">
    <location>
        <begin position="194"/>
        <end position="218"/>
    </location>
</feature>
<feature type="compositionally biased region" description="Basic residues" evidence="1">
    <location>
        <begin position="555"/>
        <end position="564"/>
    </location>
</feature>
<protein>
    <recommendedName>
        <fullName evidence="2">PCIF1 WW domain-containing protein</fullName>
    </recommendedName>
</protein>
<feature type="compositionally biased region" description="Acidic residues" evidence="1">
    <location>
        <begin position="198"/>
        <end position="214"/>
    </location>
</feature>
<evidence type="ECO:0000256" key="1">
    <source>
        <dbReference type="SAM" id="MobiDB-lite"/>
    </source>
</evidence>
<dbReference type="PANTHER" id="PTHR21727">
    <property type="entry name" value="PHOSPHORYLATED CTD INTERACTING FACTOR 1"/>
    <property type="match status" value="1"/>
</dbReference>